<evidence type="ECO:0000313" key="1">
    <source>
        <dbReference type="EMBL" id="MBW0474691.1"/>
    </source>
</evidence>
<protein>
    <submittedName>
        <fullName evidence="1">Uncharacterized protein</fullName>
    </submittedName>
</protein>
<dbReference type="Proteomes" id="UP000765509">
    <property type="component" value="Unassembled WGS sequence"/>
</dbReference>
<reference evidence="1" key="1">
    <citation type="submission" date="2021-03" db="EMBL/GenBank/DDBJ databases">
        <title>Draft genome sequence of rust myrtle Austropuccinia psidii MF-1, a brazilian biotype.</title>
        <authorList>
            <person name="Quecine M.C."/>
            <person name="Pachon D.M.R."/>
            <person name="Bonatelli M.L."/>
            <person name="Correr F.H."/>
            <person name="Franceschini L.M."/>
            <person name="Leite T.F."/>
            <person name="Margarido G.R.A."/>
            <person name="Almeida C.A."/>
            <person name="Ferrarezi J.A."/>
            <person name="Labate C.A."/>
        </authorList>
    </citation>
    <scope>NUCLEOTIDE SEQUENCE</scope>
    <source>
        <strain evidence="1">MF-1</strain>
    </source>
</reference>
<gene>
    <name evidence="1" type="ORF">O181_014406</name>
</gene>
<keyword evidence="2" id="KW-1185">Reference proteome</keyword>
<comment type="caution">
    <text evidence="1">The sequence shown here is derived from an EMBL/GenBank/DDBJ whole genome shotgun (WGS) entry which is preliminary data.</text>
</comment>
<dbReference type="AlphaFoldDB" id="A0A9Q3BY26"/>
<evidence type="ECO:0000313" key="2">
    <source>
        <dbReference type="Proteomes" id="UP000765509"/>
    </source>
</evidence>
<accession>A0A9Q3BY26</accession>
<sequence>MRVQHFPPSQPSPLLMLPHPHLIFSLAYNHYTAVGPSSYASNSNAAYHPYARSALLTCLRHSLPSLPWWSACLTCLRCFLPSLRLYIACLTCL</sequence>
<proteinExistence type="predicted"/>
<organism evidence="1 2">
    <name type="scientific">Austropuccinia psidii MF-1</name>
    <dbReference type="NCBI Taxonomy" id="1389203"/>
    <lineage>
        <taxon>Eukaryota</taxon>
        <taxon>Fungi</taxon>
        <taxon>Dikarya</taxon>
        <taxon>Basidiomycota</taxon>
        <taxon>Pucciniomycotina</taxon>
        <taxon>Pucciniomycetes</taxon>
        <taxon>Pucciniales</taxon>
        <taxon>Sphaerophragmiaceae</taxon>
        <taxon>Austropuccinia</taxon>
    </lineage>
</organism>
<name>A0A9Q3BY26_9BASI</name>
<dbReference type="EMBL" id="AVOT02003831">
    <property type="protein sequence ID" value="MBW0474691.1"/>
    <property type="molecule type" value="Genomic_DNA"/>
</dbReference>